<dbReference type="PRINTS" id="PR00080">
    <property type="entry name" value="SDRFAMILY"/>
</dbReference>
<evidence type="ECO:0000313" key="2">
    <source>
        <dbReference type="EMBL" id="OZV68154.1"/>
    </source>
</evidence>
<dbReference type="PRINTS" id="PR00081">
    <property type="entry name" value="GDHRDH"/>
</dbReference>
<proteinExistence type="inferred from homology"/>
<organism evidence="2 3">
    <name type="scientific">Winogradskyella aurantia</name>
    <dbReference type="NCBI Taxonomy" id="1915063"/>
    <lineage>
        <taxon>Bacteria</taxon>
        <taxon>Pseudomonadati</taxon>
        <taxon>Bacteroidota</taxon>
        <taxon>Flavobacteriia</taxon>
        <taxon>Flavobacteriales</taxon>
        <taxon>Flavobacteriaceae</taxon>
        <taxon>Winogradskyella</taxon>
    </lineage>
</organism>
<evidence type="ECO:0000256" key="1">
    <source>
        <dbReference type="ARBA" id="ARBA00006484"/>
    </source>
</evidence>
<dbReference type="GO" id="GO:0016616">
    <property type="term" value="F:oxidoreductase activity, acting on the CH-OH group of donors, NAD or NADP as acceptor"/>
    <property type="evidence" value="ECO:0007669"/>
    <property type="project" value="TreeGrafter"/>
</dbReference>
<dbReference type="EMBL" id="NGJN01000005">
    <property type="protein sequence ID" value="OZV68154.1"/>
    <property type="molecule type" value="Genomic_DNA"/>
</dbReference>
<keyword evidence="3" id="KW-1185">Reference proteome</keyword>
<dbReference type="Pfam" id="PF13561">
    <property type="entry name" value="adh_short_C2"/>
    <property type="match status" value="1"/>
</dbReference>
<sequence>MDLELKGKNVIITGGSKGIGKRIALAFAKEGANVAICARGMEALRDVERELVKNNVKAYSHSCDIADPAALGSFLSAAKDALGSVDVLVHNASALAVGPSLEDWKSSIDVDLMGAVHACNTVIPWMTEAGGGSIVFVSSTSGLESDPMPDFGYTAAKAALIAHAKKLAVLHAPQGIRANAIAPGSIEFPGGVWANIKETQPELYEMARTGIPSGRLGTPEEVADVAVFLASPRANWVTGECISVDGAQHRGMR</sequence>
<name>A0A265US80_9FLAO</name>
<dbReference type="SUPFAM" id="SSF51735">
    <property type="entry name" value="NAD(P)-binding Rossmann-fold domains"/>
    <property type="match status" value="1"/>
</dbReference>
<dbReference type="RefSeq" id="WP_094968740.1">
    <property type="nucleotide sequence ID" value="NZ_NGJN01000005.1"/>
</dbReference>
<dbReference type="Proteomes" id="UP000216840">
    <property type="component" value="Unassembled WGS sequence"/>
</dbReference>
<protein>
    <submittedName>
        <fullName evidence="2">3-ketoacyl-ACP reductase</fullName>
    </submittedName>
</protein>
<dbReference type="Gene3D" id="3.40.50.720">
    <property type="entry name" value="NAD(P)-binding Rossmann-like Domain"/>
    <property type="match status" value="1"/>
</dbReference>
<dbReference type="AlphaFoldDB" id="A0A265US80"/>
<reference evidence="2 3" key="1">
    <citation type="submission" date="2017-05" db="EMBL/GenBank/DDBJ databases">
        <title>The draft genome sequence of Idiomarina salinarum WNB302.</title>
        <authorList>
            <person name="Sun Y."/>
            <person name="Chen B."/>
            <person name="Du Z."/>
        </authorList>
    </citation>
    <scope>NUCLEOTIDE SEQUENCE [LARGE SCALE GENOMIC DNA]</scope>
    <source>
        <strain evidence="2 3">WNB302</strain>
    </source>
</reference>
<dbReference type="InterPro" id="IPR002347">
    <property type="entry name" value="SDR_fam"/>
</dbReference>
<dbReference type="InterPro" id="IPR036291">
    <property type="entry name" value="NAD(P)-bd_dom_sf"/>
</dbReference>
<dbReference type="PANTHER" id="PTHR42760">
    <property type="entry name" value="SHORT-CHAIN DEHYDROGENASES/REDUCTASES FAMILY MEMBER"/>
    <property type="match status" value="1"/>
</dbReference>
<accession>A0A265US80</accession>
<comment type="caution">
    <text evidence="2">The sequence shown here is derived from an EMBL/GenBank/DDBJ whole genome shotgun (WGS) entry which is preliminary data.</text>
</comment>
<evidence type="ECO:0000313" key="3">
    <source>
        <dbReference type="Proteomes" id="UP000216840"/>
    </source>
</evidence>
<dbReference type="OrthoDB" id="9775296at2"/>
<gene>
    <name evidence="2" type="ORF">CA834_10940</name>
</gene>
<comment type="similarity">
    <text evidence="1">Belongs to the short-chain dehydrogenases/reductases (SDR) family.</text>
</comment>
<dbReference type="CDD" id="cd05233">
    <property type="entry name" value="SDR_c"/>
    <property type="match status" value="1"/>
</dbReference>
<dbReference type="FunFam" id="3.40.50.720:FF:000084">
    <property type="entry name" value="Short-chain dehydrogenase reductase"/>
    <property type="match status" value="1"/>
</dbReference>